<proteinExistence type="predicted"/>
<sequence>MNERRRPAVRTVAVLSPRPGPPHPHQATHGRTFGLSHTSSRQLPDKDDTPTAEDPTPTVLPEQQPAEDGHRDDAHRDDEEAAPADTEPDAGEATAAQDTAPGASAAQDTAPGASAAQDTTKPGDASATDGTPKPGDASTTDGTPKPGDASTADGTPEPGDASATDGTPKSADASATDGTPKADDAPETAPGPEAAAEAEAGAGAEAGSEAAPDTSAVPESDPDPAVPDPSTPDAAVPDPDTPDAAVPDPDTPDAAVPDPDTPDSAPARPGWRGKHPDAARVLAWTATGIAVALVLFALLVPNDLARFTPSRFVRIPAEGILGAALLLVLPPKPRRILAVVGGVGLGLLTILKFLDMGFYWSLERPFDLVLDWVLLDDAESFLKDSIGGGGALAVMIGAIALAVAVIALMTWSVVRLTRLMASRRHFAGRTLLVLGTAWMTCSVLTLEVAGVPVASRSAATLLENRAHAVRAGIKDGQAFARQASVDAFADTPSDQLLTGLRGKDVIFAFIESYGRSAIDDPAMTEPINETLTAKTKELSDAGYSSQSGWLRSPVAGAGSWLAHSTFLSGLWIKNQQRYRNLTSGNRMTLTEAFRRTDAWRTVGIMPGVTRAWPEGKFFGLDHIYDSRELGYQGPKFSWSPVPDQYSLAAFERLEHGKKHSKPLMSEIILTSSHNPWAPIPKTIPEDQVGDGSVYDAIHDAGKDPKEVWKDPAKVRDEYRKAIQYSVTSLVDYVAKHGNKNTVLVFLGDHQPNRTVTGDKAGRDVPIAIVAHDQGVLDRISDWGWTDGLKPASDAPEWRMDTFRDRFLTAYGPEPTS</sequence>
<feature type="compositionally biased region" description="Low complexity" evidence="1">
    <location>
        <begin position="231"/>
        <end position="267"/>
    </location>
</feature>
<evidence type="ECO:0000313" key="4">
    <source>
        <dbReference type="Proteomes" id="UP000000428"/>
    </source>
</evidence>
<keyword evidence="2" id="KW-0812">Transmembrane</keyword>
<feature type="transmembrane region" description="Helical" evidence="2">
    <location>
        <begin position="281"/>
        <end position="300"/>
    </location>
</feature>
<protein>
    <submittedName>
        <fullName evidence="3">Membrane protein</fullName>
    </submittedName>
</protein>
<dbReference type="SUPFAM" id="SSF53649">
    <property type="entry name" value="Alkaline phosphatase-like"/>
    <property type="match status" value="1"/>
</dbReference>
<dbReference type="GeneID" id="41545050"/>
<dbReference type="InterPro" id="IPR017850">
    <property type="entry name" value="Alkaline_phosphatase_core_sf"/>
</dbReference>
<reference evidence="3 4" key="2">
    <citation type="journal article" date="2003" name="Nat. Biotechnol.">
        <title>Complete genome sequence and comparative analysis of the industrial microorganism Streptomyces avermitilis.</title>
        <authorList>
            <person name="Ikeda H."/>
            <person name="Ishikawa J."/>
            <person name="Hanamoto A."/>
            <person name="Shinose M."/>
            <person name="Kikuchi H."/>
            <person name="Shiba T."/>
            <person name="Sakaki Y."/>
            <person name="Hattori M."/>
            <person name="Omura S."/>
        </authorList>
    </citation>
    <scope>NUCLEOTIDE SEQUENCE [LARGE SCALE GENOMIC DNA]</scope>
    <source>
        <strain evidence="4">ATCC 31267 / DSM 46492 / JCM 5070 / NBRC 14893 / NCIMB 12804 / NRRL 8165 / MA-4680</strain>
    </source>
</reference>
<dbReference type="RefSeq" id="WP_010983555.1">
    <property type="nucleotide sequence ID" value="NC_003155.5"/>
</dbReference>
<evidence type="ECO:0000256" key="1">
    <source>
        <dbReference type="SAM" id="MobiDB-lite"/>
    </source>
</evidence>
<name>Q82L96_STRAW</name>
<gene>
    <name evidence="3" type="ORF">SAVERM_2115</name>
</gene>
<organism evidence="3 4">
    <name type="scientific">Streptomyces avermitilis (strain ATCC 31267 / DSM 46492 / JCM 5070 / NBRC 14893 / NCIMB 12804 / NRRL 8165 / MA-4680)</name>
    <dbReference type="NCBI Taxonomy" id="227882"/>
    <lineage>
        <taxon>Bacteria</taxon>
        <taxon>Bacillati</taxon>
        <taxon>Actinomycetota</taxon>
        <taxon>Actinomycetes</taxon>
        <taxon>Kitasatosporales</taxon>
        <taxon>Streptomycetaceae</taxon>
        <taxon>Streptomyces</taxon>
    </lineage>
</organism>
<dbReference type="EMBL" id="BA000030">
    <property type="protein sequence ID" value="BAC69826.1"/>
    <property type="molecule type" value="Genomic_DNA"/>
</dbReference>
<feature type="transmembrane region" description="Helical" evidence="2">
    <location>
        <begin position="336"/>
        <end position="360"/>
    </location>
</feature>
<dbReference type="Proteomes" id="UP000000428">
    <property type="component" value="Chromosome"/>
</dbReference>
<reference evidence="3 4" key="3">
    <citation type="journal article" date="2014" name="J. Ind. Microbiol. Biotechnol.">
        <title>Genome mining of the Streptomyces avermitilis genome and development of genome-minimized hosts for heterologous expression of biosynthetic gene clusters.</title>
        <authorList>
            <person name="Ikeda H."/>
            <person name="Shin-ya K."/>
            <person name="Omura S."/>
        </authorList>
    </citation>
    <scope>NUCLEOTIDE SEQUENCE [LARGE SCALE GENOMIC DNA]</scope>
    <source>
        <strain evidence="4">ATCC 31267 / DSM 46492 / JCM 5070 / NBRC 14893 / NCIMB 12804 / NRRL 8165 / MA-4680</strain>
    </source>
</reference>
<feature type="compositionally biased region" description="Acidic residues" evidence="1">
    <location>
        <begin position="79"/>
        <end position="90"/>
    </location>
</feature>
<keyword evidence="2" id="KW-0472">Membrane</keyword>
<evidence type="ECO:0000313" key="3">
    <source>
        <dbReference type="EMBL" id="BAC69826.1"/>
    </source>
</evidence>
<feature type="transmembrane region" description="Helical" evidence="2">
    <location>
        <begin position="426"/>
        <end position="446"/>
    </location>
</feature>
<feature type="compositionally biased region" description="Basic and acidic residues" evidence="1">
    <location>
        <begin position="67"/>
        <end position="78"/>
    </location>
</feature>
<dbReference type="HOGENOM" id="CLU_018391_0_0_11"/>
<dbReference type="AlphaFoldDB" id="Q82L96"/>
<evidence type="ECO:0000256" key="2">
    <source>
        <dbReference type="SAM" id="Phobius"/>
    </source>
</evidence>
<feature type="compositionally biased region" description="Low complexity" evidence="1">
    <location>
        <begin position="187"/>
        <end position="213"/>
    </location>
</feature>
<dbReference type="eggNOG" id="COG1368">
    <property type="taxonomic scope" value="Bacteria"/>
</dbReference>
<dbReference type="KEGG" id="sma:SAVERM_2115"/>
<accession>Q82L96</accession>
<feature type="transmembrane region" description="Helical" evidence="2">
    <location>
        <begin position="312"/>
        <end position="329"/>
    </location>
</feature>
<feature type="transmembrane region" description="Helical" evidence="2">
    <location>
        <begin position="391"/>
        <end position="414"/>
    </location>
</feature>
<reference evidence="3 4" key="1">
    <citation type="journal article" date="2001" name="Proc. Natl. Acad. Sci. U.S.A.">
        <title>Genome sequence of an industrial microorganism Streptomyces avermitilis: deducing the ability of producing secondary metabolites.</title>
        <authorList>
            <person name="Omura S."/>
            <person name="Ikeda H."/>
            <person name="Ishikawa J."/>
            <person name="Hanamoto A."/>
            <person name="Takahashi C."/>
            <person name="Shinose M."/>
            <person name="Takahashi Y."/>
            <person name="Horikawa H."/>
            <person name="Nakazawa H."/>
            <person name="Osonoe T."/>
            <person name="Kikuchi H."/>
            <person name="Shiba T."/>
            <person name="Sakaki Y."/>
            <person name="Hattori M."/>
        </authorList>
    </citation>
    <scope>NUCLEOTIDE SEQUENCE [LARGE SCALE GENOMIC DNA]</scope>
    <source>
        <strain evidence="4">ATCC 31267 / DSM 46492 / JCM 5070 / NBRC 14893 / NCIMB 12804 / NRRL 8165 / MA-4680</strain>
    </source>
</reference>
<dbReference type="Gene3D" id="3.40.720.10">
    <property type="entry name" value="Alkaline Phosphatase, subunit A"/>
    <property type="match status" value="1"/>
</dbReference>
<keyword evidence="4" id="KW-1185">Reference proteome</keyword>
<keyword evidence="2" id="KW-1133">Transmembrane helix</keyword>
<feature type="region of interest" description="Disordered" evidence="1">
    <location>
        <begin position="1"/>
        <end position="274"/>
    </location>
</feature>